<keyword evidence="7" id="KW-1185">Reference proteome</keyword>
<feature type="domain" description="HTH tetR-type" evidence="5">
    <location>
        <begin position="27"/>
        <end position="87"/>
    </location>
</feature>
<dbReference type="Pfam" id="PF02909">
    <property type="entry name" value="TetR_C_1"/>
    <property type="match status" value="1"/>
</dbReference>
<reference evidence="7" key="1">
    <citation type="journal article" date="2019" name="Int. J. Syst. Evol. Microbiol.">
        <title>The Global Catalogue of Microorganisms (GCM) 10K type strain sequencing project: providing services to taxonomists for standard genome sequencing and annotation.</title>
        <authorList>
            <consortium name="The Broad Institute Genomics Platform"/>
            <consortium name="The Broad Institute Genome Sequencing Center for Infectious Disease"/>
            <person name="Wu L."/>
            <person name="Ma J."/>
        </authorList>
    </citation>
    <scope>NUCLEOTIDE SEQUENCE [LARGE SCALE GENOMIC DNA]</scope>
    <source>
        <strain evidence="7">CGMCC 4.7330</strain>
    </source>
</reference>
<dbReference type="InterPro" id="IPR036271">
    <property type="entry name" value="Tet_transcr_reg_TetR-rel_C_sf"/>
</dbReference>
<dbReference type="InterPro" id="IPR004111">
    <property type="entry name" value="Repressor_TetR_C"/>
</dbReference>
<dbReference type="SUPFAM" id="SSF46689">
    <property type="entry name" value="Homeodomain-like"/>
    <property type="match status" value="1"/>
</dbReference>
<protein>
    <submittedName>
        <fullName evidence="6">TetR/AcrR family transcriptional regulator C-terminal domain-containing protein</fullName>
    </submittedName>
</protein>
<dbReference type="InterPro" id="IPR009057">
    <property type="entry name" value="Homeodomain-like_sf"/>
</dbReference>
<proteinExistence type="predicted"/>
<dbReference type="Proteomes" id="UP001595696">
    <property type="component" value="Unassembled WGS sequence"/>
</dbReference>
<dbReference type="PROSITE" id="PS50977">
    <property type="entry name" value="HTH_TETR_2"/>
    <property type="match status" value="1"/>
</dbReference>
<dbReference type="PANTHER" id="PTHR30055">
    <property type="entry name" value="HTH-TYPE TRANSCRIPTIONAL REGULATOR RUTR"/>
    <property type="match status" value="1"/>
</dbReference>
<accession>A0ABV8E2S0</accession>
<organism evidence="6 7">
    <name type="scientific">Nocardia jiangsuensis</name>
    <dbReference type="NCBI Taxonomy" id="1691563"/>
    <lineage>
        <taxon>Bacteria</taxon>
        <taxon>Bacillati</taxon>
        <taxon>Actinomycetota</taxon>
        <taxon>Actinomycetes</taxon>
        <taxon>Mycobacteriales</taxon>
        <taxon>Nocardiaceae</taxon>
        <taxon>Nocardia</taxon>
    </lineage>
</organism>
<name>A0ABV8E2S0_9NOCA</name>
<dbReference type="Gene3D" id="1.10.10.60">
    <property type="entry name" value="Homeodomain-like"/>
    <property type="match status" value="1"/>
</dbReference>
<evidence type="ECO:0000256" key="4">
    <source>
        <dbReference type="PROSITE-ProRule" id="PRU00335"/>
    </source>
</evidence>
<dbReference type="PANTHER" id="PTHR30055:SF151">
    <property type="entry name" value="TRANSCRIPTIONAL REGULATORY PROTEIN"/>
    <property type="match status" value="1"/>
</dbReference>
<evidence type="ECO:0000256" key="2">
    <source>
        <dbReference type="ARBA" id="ARBA00023125"/>
    </source>
</evidence>
<dbReference type="InterPro" id="IPR050109">
    <property type="entry name" value="HTH-type_TetR-like_transc_reg"/>
</dbReference>
<feature type="DNA-binding region" description="H-T-H motif" evidence="4">
    <location>
        <begin position="50"/>
        <end position="69"/>
    </location>
</feature>
<dbReference type="SUPFAM" id="SSF48498">
    <property type="entry name" value="Tetracyclin repressor-like, C-terminal domain"/>
    <property type="match status" value="1"/>
</dbReference>
<sequence>MEKRDPGSALRLLWGMEAAGTRGPKRGLSLEGIVDAAIAVADAEGYAALSMKRVAEELGRTAMSLYRYVDSKTTLIELMSDRVLGLPPAFDPSLGWRDGLRQWALAEYGLAVRHPWWLEIPMTTPPLGPNNMAWLNAGLAILERTGLPAGARLRLVMNLTLYVIGRMRLSLELGQADADDDTFETVFATMDPQRFPALLTAVADGAFDNDDIDWARADFEFGLDRTLDGYEHFIRGLRP</sequence>
<keyword evidence="1" id="KW-0805">Transcription regulation</keyword>
<dbReference type="Pfam" id="PF00440">
    <property type="entry name" value="TetR_N"/>
    <property type="match status" value="1"/>
</dbReference>
<keyword evidence="3" id="KW-0804">Transcription</keyword>
<gene>
    <name evidence="6" type="ORF">ACFO0B_30720</name>
</gene>
<dbReference type="InterPro" id="IPR001647">
    <property type="entry name" value="HTH_TetR"/>
</dbReference>
<keyword evidence="2 4" id="KW-0238">DNA-binding</keyword>
<dbReference type="Gene3D" id="1.10.357.10">
    <property type="entry name" value="Tetracycline Repressor, domain 2"/>
    <property type="match status" value="1"/>
</dbReference>
<evidence type="ECO:0000313" key="7">
    <source>
        <dbReference type="Proteomes" id="UP001595696"/>
    </source>
</evidence>
<evidence type="ECO:0000256" key="3">
    <source>
        <dbReference type="ARBA" id="ARBA00023163"/>
    </source>
</evidence>
<evidence type="ECO:0000259" key="5">
    <source>
        <dbReference type="PROSITE" id="PS50977"/>
    </source>
</evidence>
<comment type="caution">
    <text evidence="6">The sequence shown here is derived from an EMBL/GenBank/DDBJ whole genome shotgun (WGS) entry which is preliminary data.</text>
</comment>
<evidence type="ECO:0000256" key="1">
    <source>
        <dbReference type="ARBA" id="ARBA00023015"/>
    </source>
</evidence>
<dbReference type="RefSeq" id="WP_378617023.1">
    <property type="nucleotide sequence ID" value="NZ_JBHSAX010000033.1"/>
</dbReference>
<evidence type="ECO:0000313" key="6">
    <source>
        <dbReference type="EMBL" id="MFC3966378.1"/>
    </source>
</evidence>
<dbReference type="EMBL" id="JBHSAX010000033">
    <property type="protein sequence ID" value="MFC3966378.1"/>
    <property type="molecule type" value="Genomic_DNA"/>
</dbReference>